<feature type="region of interest" description="Disordered" evidence="5">
    <location>
        <begin position="753"/>
        <end position="777"/>
    </location>
</feature>
<evidence type="ECO:0000256" key="4">
    <source>
        <dbReference type="ARBA" id="ARBA00023136"/>
    </source>
</evidence>
<dbReference type="InterPro" id="IPR000595">
    <property type="entry name" value="cNMP-bd_dom"/>
</dbReference>
<dbReference type="AlphaFoldDB" id="A0A8S1YFS7"/>
<evidence type="ECO:0000256" key="2">
    <source>
        <dbReference type="ARBA" id="ARBA00022692"/>
    </source>
</evidence>
<evidence type="ECO:0000256" key="3">
    <source>
        <dbReference type="ARBA" id="ARBA00022989"/>
    </source>
</evidence>
<dbReference type="Pfam" id="PF00027">
    <property type="entry name" value="cNMP_binding"/>
    <property type="match status" value="1"/>
</dbReference>
<keyword evidence="4 6" id="KW-0472">Membrane</keyword>
<protein>
    <recommendedName>
        <fullName evidence="7">Cyclic nucleotide-binding domain-containing protein</fullName>
    </recommendedName>
</protein>
<comment type="caution">
    <text evidence="8">The sequence shown here is derived from an EMBL/GenBank/DDBJ whole genome shotgun (WGS) entry which is preliminary data.</text>
</comment>
<feature type="region of interest" description="Disordered" evidence="5">
    <location>
        <begin position="835"/>
        <end position="854"/>
    </location>
</feature>
<keyword evidence="3 6" id="KW-1133">Transmembrane helix</keyword>
<evidence type="ECO:0000256" key="1">
    <source>
        <dbReference type="ARBA" id="ARBA00004141"/>
    </source>
</evidence>
<dbReference type="CDD" id="cd00038">
    <property type="entry name" value="CAP_ED"/>
    <property type="match status" value="1"/>
</dbReference>
<gene>
    <name evidence="8" type="ORF">POCTA_138.1.T1570017</name>
</gene>
<dbReference type="OMA" id="NHIARTE"/>
<feature type="transmembrane region" description="Helical" evidence="6">
    <location>
        <begin position="199"/>
        <end position="221"/>
    </location>
</feature>
<feature type="region of interest" description="Disordered" evidence="5">
    <location>
        <begin position="804"/>
        <end position="829"/>
    </location>
</feature>
<dbReference type="InterPro" id="IPR050818">
    <property type="entry name" value="KCNH_animal-type"/>
</dbReference>
<dbReference type="GO" id="GO:0005886">
    <property type="term" value="C:plasma membrane"/>
    <property type="evidence" value="ECO:0007669"/>
    <property type="project" value="TreeGrafter"/>
</dbReference>
<evidence type="ECO:0000256" key="6">
    <source>
        <dbReference type="SAM" id="Phobius"/>
    </source>
</evidence>
<feature type="compositionally biased region" description="Low complexity" evidence="5">
    <location>
        <begin position="753"/>
        <end position="763"/>
    </location>
</feature>
<keyword evidence="9" id="KW-1185">Reference proteome</keyword>
<feature type="region of interest" description="Disordered" evidence="5">
    <location>
        <begin position="689"/>
        <end position="710"/>
    </location>
</feature>
<dbReference type="EMBL" id="CAJJDP010000159">
    <property type="protein sequence ID" value="CAD8212173.1"/>
    <property type="molecule type" value="Genomic_DNA"/>
</dbReference>
<reference evidence="8" key="1">
    <citation type="submission" date="2021-01" db="EMBL/GenBank/DDBJ databases">
        <authorList>
            <consortium name="Genoscope - CEA"/>
            <person name="William W."/>
        </authorList>
    </citation>
    <scope>NUCLEOTIDE SEQUENCE</scope>
</reference>
<feature type="transmembrane region" description="Helical" evidence="6">
    <location>
        <begin position="381"/>
        <end position="397"/>
    </location>
</feature>
<dbReference type="PANTHER" id="PTHR10217">
    <property type="entry name" value="VOLTAGE AND LIGAND GATED POTASSIUM CHANNEL"/>
    <property type="match status" value="1"/>
</dbReference>
<keyword evidence="2 6" id="KW-0812">Transmembrane</keyword>
<feature type="compositionally biased region" description="Polar residues" evidence="5">
    <location>
        <begin position="841"/>
        <end position="854"/>
    </location>
</feature>
<dbReference type="PROSITE" id="PS50042">
    <property type="entry name" value="CNMP_BINDING_3"/>
    <property type="match status" value="1"/>
</dbReference>
<dbReference type="PANTHER" id="PTHR10217:SF435">
    <property type="entry name" value="POTASSIUM VOLTAGE-GATED CHANNEL PROTEIN EAG"/>
    <property type="match status" value="1"/>
</dbReference>
<feature type="transmembrane region" description="Helical" evidence="6">
    <location>
        <begin position="233"/>
        <end position="257"/>
    </location>
</feature>
<evidence type="ECO:0000313" key="8">
    <source>
        <dbReference type="EMBL" id="CAD8212173.1"/>
    </source>
</evidence>
<name>A0A8S1YFS7_PAROT</name>
<dbReference type="Pfam" id="PF00520">
    <property type="entry name" value="Ion_trans"/>
    <property type="match status" value="1"/>
</dbReference>
<dbReference type="SMART" id="SM00100">
    <property type="entry name" value="cNMP"/>
    <property type="match status" value="1"/>
</dbReference>
<organism evidence="8 9">
    <name type="scientific">Paramecium octaurelia</name>
    <dbReference type="NCBI Taxonomy" id="43137"/>
    <lineage>
        <taxon>Eukaryota</taxon>
        <taxon>Sar</taxon>
        <taxon>Alveolata</taxon>
        <taxon>Ciliophora</taxon>
        <taxon>Intramacronucleata</taxon>
        <taxon>Oligohymenophorea</taxon>
        <taxon>Peniculida</taxon>
        <taxon>Parameciidae</taxon>
        <taxon>Paramecium</taxon>
    </lineage>
</organism>
<dbReference type="GO" id="GO:0005249">
    <property type="term" value="F:voltage-gated potassium channel activity"/>
    <property type="evidence" value="ECO:0007669"/>
    <property type="project" value="TreeGrafter"/>
</dbReference>
<feature type="domain" description="Cyclic nucleotide-binding" evidence="7">
    <location>
        <begin position="515"/>
        <end position="646"/>
    </location>
</feature>
<dbReference type="OrthoDB" id="415460at2759"/>
<feature type="transmembrane region" description="Helical" evidence="6">
    <location>
        <begin position="409"/>
        <end position="430"/>
    </location>
</feature>
<sequence>MISSQNFESDPYTLIITKRQIFGSENESNLHKINKQHSLMNQEDNLSQENKHLNFIELIQSRSSMIPTVKVLSPGNEQILQNEDGFYLQSSLHLNEGMNPIWQKGGLKIINYVAKFIYQLKTKADKLKIKLMNHDIFMKLGDKSGDFQNFKKGNQKQKLNNLIHLIFNKTIFQIIQILNLISQSLNKITIIYPESTFKIIWDSVVVCFIVINIFFIPMSLSFELDKSSQISTLLFETIPSYIFIVEILLNFNTAYYSQGVIHTNRSHIFFHYLSNNFIWDLLIAIPFILAQFNIPYIQFILLLRIARVRSMIQNVEDLLNTKEEVQAVIELGKLVYFLVLVAHMCSCGWHLLGRIEYEVYQDENSWLIYYGHYDQQWYDRYIVSLYWSVITTLTVGYGDIVPQTTIERLYVVIVAMVLCGVFGYIISMIGEILKTLGEKKALLKKSMKKVNQYIKQKQLNLQLSLKIRKYFEFKHQIDEQLQEQDDSVLNKLSGSLKQEVLIDIYKPILMKSKFLKENTPEYLINNLCQRIKQATFAPGYEIVNVYDPATKLIFILDGQVNSYFISKGLDALQRNEKENNSGMMQRNYQRGDIIGELEFIINSSYQFYFKAQTVLSIVYIERNDFLQVIQENEECRQKFHQLREKLTYQKTYGRTCDVCKWTHRYKDCPFVFYQTNIYKIARNANASQNHQRLKFDRPRDSRKKQNTNDHHNILNQSIDFIINNGYLNEDQLNESYLIKLGFDIQEGFYEKSIQSQESQSQESHQQDNHSVAQRKCSSQIEKVRVSLMNQKLKAGLVQNQNLTRNQNFDDDSNGALQNPQFQHQRKTENEIQIEHKEPKEPSNSNPFSNHRNLTNNTIKQNHNLYSQGNLKSSVANHIARTETSMAKKSLISVQKPIHHSVKINNNNTNIENDNDRSQLQNQLQTNGTIYFIPELEFDKMKNYDFYFPHFNIVNVLESLKKYRFNQFNENKKKNIKEKLKSIRQNKTINKCFNSSIRNVDEST</sequence>
<dbReference type="Proteomes" id="UP000683925">
    <property type="component" value="Unassembled WGS sequence"/>
</dbReference>
<comment type="subcellular location">
    <subcellularLocation>
        <location evidence="1">Membrane</location>
        <topology evidence="1">Multi-pass membrane protein</topology>
    </subcellularLocation>
</comment>
<evidence type="ECO:0000313" key="9">
    <source>
        <dbReference type="Proteomes" id="UP000683925"/>
    </source>
</evidence>
<dbReference type="InterPro" id="IPR005821">
    <property type="entry name" value="Ion_trans_dom"/>
</dbReference>
<feature type="transmembrane region" description="Helical" evidence="6">
    <location>
        <begin position="277"/>
        <end position="303"/>
    </location>
</feature>
<accession>A0A8S1YFS7</accession>
<dbReference type="GO" id="GO:0042391">
    <property type="term" value="P:regulation of membrane potential"/>
    <property type="evidence" value="ECO:0007669"/>
    <property type="project" value="TreeGrafter"/>
</dbReference>
<feature type="transmembrane region" description="Helical" evidence="6">
    <location>
        <begin position="334"/>
        <end position="352"/>
    </location>
</feature>
<evidence type="ECO:0000259" key="7">
    <source>
        <dbReference type="PROSITE" id="PS50042"/>
    </source>
</evidence>
<proteinExistence type="predicted"/>
<evidence type="ECO:0000256" key="5">
    <source>
        <dbReference type="SAM" id="MobiDB-lite"/>
    </source>
</evidence>